<evidence type="ECO:0000256" key="4">
    <source>
        <dbReference type="ARBA" id="ARBA00009685"/>
    </source>
</evidence>
<feature type="domain" description="S-adenosylmethionine synthetase C-terminal" evidence="18">
    <location>
        <begin position="214"/>
        <end position="348"/>
    </location>
</feature>
<accession>A0A096BR69</accession>
<keyword evidence="8 14" id="KW-0479">Metal-binding</keyword>
<dbReference type="GO" id="GO:0046872">
    <property type="term" value="F:metal ion binding"/>
    <property type="evidence" value="ECO:0007669"/>
    <property type="project" value="UniProtKB-KW"/>
</dbReference>
<dbReference type="PIRSF" id="PIRSF000497">
    <property type="entry name" value="MAT"/>
    <property type="match status" value="1"/>
</dbReference>
<proteinExistence type="inferred from homology"/>
<keyword evidence="9" id="KW-0547">Nucleotide-binding</keyword>
<dbReference type="EMBL" id="JRNN01000036">
    <property type="protein sequence ID" value="KGF35724.1"/>
    <property type="molecule type" value="Genomic_DNA"/>
</dbReference>
<evidence type="ECO:0000256" key="11">
    <source>
        <dbReference type="ARBA" id="ARBA00022842"/>
    </source>
</evidence>
<evidence type="ECO:0000256" key="3">
    <source>
        <dbReference type="ARBA" id="ARBA00005224"/>
    </source>
</evidence>
<keyword evidence="6" id="KW-0554">One-carbon metabolism</keyword>
<organism evidence="19 20">
    <name type="scientific">Hoylesella buccalis DNF00853</name>
    <dbReference type="NCBI Taxonomy" id="1401074"/>
    <lineage>
        <taxon>Bacteria</taxon>
        <taxon>Pseudomonadati</taxon>
        <taxon>Bacteroidota</taxon>
        <taxon>Bacteroidia</taxon>
        <taxon>Bacteroidales</taxon>
        <taxon>Prevotellaceae</taxon>
        <taxon>Hoylesella</taxon>
    </lineage>
</organism>
<evidence type="ECO:0000256" key="10">
    <source>
        <dbReference type="ARBA" id="ARBA00022840"/>
    </source>
</evidence>
<comment type="cofactor">
    <cofactor evidence="1">
        <name>Mg(2+)</name>
        <dbReference type="ChEBI" id="CHEBI:18420"/>
    </cofactor>
</comment>
<comment type="pathway">
    <text evidence="3">Amino-acid biosynthesis; S-adenosyl-L-methionine biosynthesis; S-adenosyl-L-methionine from L-methionine: step 1/1.</text>
</comment>
<dbReference type="InterPro" id="IPR022636">
    <property type="entry name" value="S-AdoMet_synthetase_sfam"/>
</dbReference>
<feature type="domain" description="S-adenosylmethionine synthetase N-terminal" evidence="16">
    <location>
        <begin position="9"/>
        <end position="87"/>
    </location>
</feature>
<dbReference type="InterPro" id="IPR022628">
    <property type="entry name" value="S-AdoMet_synt_N"/>
</dbReference>
<comment type="subcellular location">
    <subcellularLocation>
        <location evidence="14">Cytoplasm</location>
    </subcellularLocation>
</comment>
<dbReference type="Pfam" id="PF02772">
    <property type="entry name" value="S-AdoMet_synt_M"/>
    <property type="match status" value="1"/>
</dbReference>
<keyword evidence="7 19" id="KW-0808">Transferase</keyword>
<evidence type="ECO:0000256" key="7">
    <source>
        <dbReference type="ARBA" id="ARBA00022679"/>
    </source>
</evidence>
<reference evidence="19 20" key="1">
    <citation type="submission" date="2014-07" db="EMBL/GenBank/DDBJ databases">
        <authorList>
            <person name="McCorrison J."/>
            <person name="Sanka R."/>
            <person name="Torralba M."/>
            <person name="Gillis M."/>
            <person name="Haft D.H."/>
            <person name="Methe B."/>
            <person name="Sutton G."/>
            <person name="Nelson K.E."/>
        </authorList>
    </citation>
    <scope>NUCLEOTIDE SEQUENCE [LARGE SCALE GENOMIC DNA]</scope>
    <source>
        <strain evidence="19 20">DNF00853</strain>
    </source>
</reference>
<evidence type="ECO:0000256" key="14">
    <source>
        <dbReference type="RuleBase" id="RU000542"/>
    </source>
</evidence>
<feature type="domain" description="S-adenosylmethionine synthetase central" evidence="17">
    <location>
        <begin position="106"/>
        <end position="210"/>
    </location>
</feature>
<evidence type="ECO:0000256" key="12">
    <source>
        <dbReference type="ARBA" id="ARBA00022958"/>
    </source>
</evidence>
<evidence type="ECO:0000256" key="8">
    <source>
        <dbReference type="ARBA" id="ARBA00022723"/>
    </source>
</evidence>
<dbReference type="PROSITE" id="PS00376">
    <property type="entry name" value="ADOMET_SYNTHASE_1"/>
    <property type="match status" value="1"/>
</dbReference>
<dbReference type="AlphaFoldDB" id="A0A096BR69"/>
<evidence type="ECO:0000259" key="18">
    <source>
        <dbReference type="Pfam" id="PF02773"/>
    </source>
</evidence>
<gene>
    <name evidence="19" type="ORF">HMPREF2137_04010</name>
</gene>
<evidence type="ECO:0000256" key="2">
    <source>
        <dbReference type="ARBA" id="ARBA00001958"/>
    </source>
</evidence>
<dbReference type="Pfam" id="PF02773">
    <property type="entry name" value="S-AdoMet_synt_C"/>
    <property type="match status" value="1"/>
</dbReference>
<evidence type="ECO:0000256" key="13">
    <source>
        <dbReference type="NCBIfam" id="TIGR01034"/>
    </source>
</evidence>
<evidence type="ECO:0000256" key="6">
    <source>
        <dbReference type="ARBA" id="ARBA00022563"/>
    </source>
</evidence>
<dbReference type="PROSITE" id="PS00377">
    <property type="entry name" value="ADOMET_SYNTHASE_2"/>
    <property type="match status" value="1"/>
</dbReference>
<sequence>MIFDNLDKYTTESVLQGHPDKICDQISDALLDAFLMQDCNAHTAIECLGSGNNLIVAGEISTQNKRVDIEKIVNDVYQSIGYCEKLNILNFLTSQSRQLNDAVMNGGAGDQGIVYGYAINNQYNYLPYGVYLSNLIAKEIDTYRKSVDYLLPDGKVQVTISENNLEQLIINVQHKENIHPDFIENEIKQKVLTQLIDCINVDIQINRKSKFYKGGFVNDTGLTGRKIMIDTYGGLVTHGGGAFSGKDPSKIDRSAAYMARFVAKNIVANGLEKECKIAVAYLFGEEQPTMLNVSTDKESNSTKLKQFILSKFDFRPNAIIELLKLKNPIYQPTSIYGHFSNPNYNWEQIISL</sequence>
<dbReference type="GO" id="GO:0005737">
    <property type="term" value="C:cytoplasm"/>
    <property type="evidence" value="ECO:0007669"/>
    <property type="project" value="UniProtKB-SubCell"/>
</dbReference>
<comment type="similarity">
    <text evidence="4 15">Belongs to the AdoMet synthase family.</text>
</comment>
<dbReference type="InterPro" id="IPR022629">
    <property type="entry name" value="S-AdoMet_synt_central"/>
</dbReference>
<dbReference type="PANTHER" id="PTHR11964">
    <property type="entry name" value="S-ADENOSYLMETHIONINE SYNTHETASE"/>
    <property type="match status" value="1"/>
</dbReference>
<dbReference type="UniPathway" id="UPA00315">
    <property type="reaction ID" value="UER00080"/>
</dbReference>
<evidence type="ECO:0000259" key="16">
    <source>
        <dbReference type="Pfam" id="PF00438"/>
    </source>
</evidence>
<evidence type="ECO:0000313" key="20">
    <source>
        <dbReference type="Proteomes" id="UP000029556"/>
    </source>
</evidence>
<dbReference type="Proteomes" id="UP000029556">
    <property type="component" value="Unassembled WGS sequence"/>
</dbReference>
<keyword evidence="10" id="KW-0067">ATP-binding</keyword>
<dbReference type="InterPro" id="IPR022631">
    <property type="entry name" value="ADOMET_SYNTHASE_CS"/>
</dbReference>
<dbReference type="Gene3D" id="3.30.300.10">
    <property type="match status" value="3"/>
</dbReference>
<evidence type="ECO:0000259" key="17">
    <source>
        <dbReference type="Pfam" id="PF02772"/>
    </source>
</evidence>
<dbReference type="Pfam" id="PF00438">
    <property type="entry name" value="S-AdoMet_synt_N"/>
    <property type="match status" value="1"/>
</dbReference>
<dbReference type="NCBIfam" id="TIGR01034">
    <property type="entry name" value="metK"/>
    <property type="match status" value="1"/>
</dbReference>
<dbReference type="OrthoDB" id="9801686at2"/>
<comment type="caution">
    <text evidence="19">The sequence shown here is derived from an EMBL/GenBank/DDBJ whole genome shotgun (WGS) entry which is preliminary data.</text>
</comment>
<name>A0A096BR69_9BACT</name>
<evidence type="ECO:0000313" key="19">
    <source>
        <dbReference type="EMBL" id="KGF35724.1"/>
    </source>
</evidence>
<comment type="subunit">
    <text evidence="14">Homotetramer.</text>
</comment>
<protein>
    <recommendedName>
        <fullName evidence="5 13">Methionine adenosyltransferase</fullName>
        <ecNumber evidence="5 13">2.5.1.6</ecNumber>
    </recommendedName>
</protein>
<dbReference type="EC" id="2.5.1.6" evidence="5 13"/>
<keyword evidence="11 14" id="KW-0460">Magnesium</keyword>
<evidence type="ECO:0000256" key="1">
    <source>
        <dbReference type="ARBA" id="ARBA00001946"/>
    </source>
</evidence>
<dbReference type="GO" id="GO:0005524">
    <property type="term" value="F:ATP binding"/>
    <property type="evidence" value="ECO:0007669"/>
    <property type="project" value="UniProtKB-KW"/>
</dbReference>
<dbReference type="SUPFAM" id="SSF55973">
    <property type="entry name" value="S-adenosylmethionine synthetase"/>
    <property type="match status" value="3"/>
</dbReference>
<evidence type="ECO:0000256" key="15">
    <source>
        <dbReference type="RuleBase" id="RU004462"/>
    </source>
</evidence>
<dbReference type="InterPro" id="IPR022630">
    <property type="entry name" value="S-AdoMet_synt_C"/>
</dbReference>
<keyword evidence="12 14" id="KW-0630">Potassium</keyword>
<dbReference type="InterPro" id="IPR002133">
    <property type="entry name" value="S-AdoMet_synthetase"/>
</dbReference>
<comment type="cofactor">
    <cofactor evidence="2">
        <name>K(+)</name>
        <dbReference type="ChEBI" id="CHEBI:29103"/>
    </cofactor>
</comment>
<evidence type="ECO:0000256" key="5">
    <source>
        <dbReference type="ARBA" id="ARBA00012828"/>
    </source>
</evidence>
<dbReference type="GO" id="GO:0004478">
    <property type="term" value="F:methionine adenosyltransferase activity"/>
    <property type="evidence" value="ECO:0007669"/>
    <property type="project" value="UniProtKB-UniRule"/>
</dbReference>
<dbReference type="GO" id="GO:0006556">
    <property type="term" value="P:S-adenosylmethionine biosynthetic process"/>
    <property type="evidence" value="ECO:0007669"/>
    <property type="project" value="UniProtKB-UniRule"/>
</dbReference>
<dbReference type="CDD" id="cd18079">
    <property type="entry name" value="S-AdoMet_synt"/>
    <property type="match status" value="1"/>
</dbReference>
<dbReference type="GO" id="GO:0006730">
    <property type="term" value="P:one-carbon metabolic process"/>
    <property type="evidence" value="ECO:0007669"/>
    <property type="project" value="UniProtKB-KW"/>
</dbReference>
<dbReference type="RefSeq" id="WP_005809183.1">
    <property type="nucleotide sequence ID" value="NZ_JRNN01000036.1"/>
</dbReference>
<evidence type="ECO:0000256" key="9">
    <source>
        <dbReference type="ARBA" id="ARBA00022741"/>
    </source>
</evidence>